<evidence type="ECO:0000256" key="2">
    <source>
        <dbReference type="ARBA" id="ARBA00009712"/>
    </source>
</evidence>
<organism evidence="8">
    <name type="scientific">marine metagenome</name>
    <dbReference type="NCBI Taxonomy" id="408172"/>
    <lineage>
        <taxon>unclassified sequences</taxon>
        <taxon>metagenomes</taxon>
        <taxon>ecological metagenomes</taxon>
    </lineage>
</organism>
<evidence type="ECO:0000256" key="5">
    <source>
        <dbReference type="ARBA" id="ARBA00023004"/>
    </source>
</evidence>
<feature type="domain" description="Biopterin-dependent aromatic amino acid hydroxylase family profile" evidence="7">
    <location>
        <begin position="1"/>
        <end position="222"/>
    </location>
</feature>
<dbReference type="InterPro" id="IPR036951">
    <property type="entry name" value="ArAA_hydroxylase_sf"/>
</dbReference>
<gene>
    <name evidence="8" type="ORF">METZ01_LOCUS261708</name>
</gene>
<keyword evidence="5" id="KW-0408">Iron</keyword>
<dbReference type="PROSITE" id="PS51410">
    <property type="entry name" value="BH4_AAA_HYDROXYL_2"/>
    <property type="match status" value="1"/>
</dbReference>
<keyword evidence="3" id="KW-0479">Metal-binding</keyword>
<name>A0A382J9H0_9ZZZZ</name>
<evidence type="ECO:0000256" key="3">
    <source>
        <dbReference type="ARBA" id="ARBA00022723"/>
    </source>
</evidence>
<dbReference type="InterPro" id="IPR019774">
    <property type="entry name" value="Aromatic-AA_hydroxylase_C"/>
</dbReference>
<dbReference type="PANTHER" id="PTHR11473:SF24">
    <property type="entry name" value="PHENYLALANINE-4-HYDROXYLASE"/>
    <property type="match status" value="1"/>
</dbReference>
<dbReference type="GO" id="GO:0016714">
    <property type="term" value="F:oxidoreductase activity, acting on paired donors, with incorporation or reduction of molecular oxygen, reduced pteridine as one donor, and incorporation of one atom of oxygen"/>
    <property type="evidence" value="ECO:0007669"/>
    <property type="project" value="InterPro"/>
</dbReference>
<dbReference type="PANTHER" id="PTHR11473">
    <property type="entry name" value="AROMATIC AMINO ACID HYDROXYLASE"/>
    <property type="match status" value="1"/>
</dbReference>
<comment type="similarity">
    <text evidence="2">Belongs to the biopterin-dependent aromatic amino acid hydroxylase family.</text>
</comment>
<dbReference type="GO" id="GO:0005506">
    <property type="term" value="F:iron ion binding"/>
    <property type="evidence" value="ECO:0007669"/>
    <property type="project" value="InterPro"/>
</dbReference>
<dbReference type="GO" id="GO:0009072">
    <property type="term" value="P:aromatic amino acid metabolic process"/>
    <property type="evidence" value="ECO:0007669"/>
    <property type="project" value="InterPro"/>
</dbReference>
<comment type="cofactor">
    <cofactor evidence="1">
        <name>Fe(2+)</name>
        <dbReference type="ChEBI" id="CHEBI:29033"/>
    </cofactor>
</comment>
<evidence type="ECO:0000259" key="7">
    <source>
        <dbReference type="PROSITE" id="PS51410"/>
    </source>
</evidence>
<dbReference type="Gene3D" id="1.10.800.10">
    <property type="entry name" value="Aromatic amino acid hydroxylase"/>
    <property type="match status" value="1"/>
</dbReference>
<dbReference type="InterPro" id="IPR001273">
    <property type="entry name" value="ArAA_hydroxylase"/>
</dbReference>
<proteinExistence type="inferred from homology"/>
<evidence type="ECO:0000313" key="8">
    <source>
        <dbReference type="EMBL" id="SVC08854.1"/>
    </source>
</evidence>
<dbReference type="Pfam" id="PF00351">
    <property type="entry name" value="Biopterin_H"/>
    <property type="match status" value="1"/>
</dbReference>
<protein>
    <recommendedName>
        <fullName evidence="7">Biopterin-dependent aromatic amino acid hydroxylase family profile domain-containing protein</fullName>
    </recommendedName>
</protein>
<accession>A0A382J9H0</accession>
<keyword evidence="6" id="KW-0503">Monooxygenase</keyword>
<sequence length="222" mass="25657">MSFSQEVIFKKIPKHLHQFIANQDYDLYYNARDQAVWRYVMRQLSHQLKSSAHPIYNEGLEKTGISIEKIPSIEEMNKCLSKLGWMAIVVDGFIPPQAFMELQELKVLAIALDMRSIEQILYTPAPDIVHESAGHAPMLYDAEYSVYLHRFGEIGVKAMFTKQDKEVYEAMRHLSIMKGYPSTTKEEIKQAEEGLNNKLNTVTILSESALLTRLHWWTVEYG</sequence>
<keyword evidence="4" id="KW-0560">Oxidoreductase</keyword>
<dbReference type="SUPFAM" id="SSF56534">
    <property type="entry name" value="Aromatic aminoacid monoxygenases, catalytic and oligomerization domains"/>
    <property type="match status" value="1"/>
</dbReference>
<dbReference type="AlphaFoldDB" id="A0A382J9H0"/>
<evidence type="ECO:0000256" key="6">
    <source>
        <dbReference type="ARBA" id="ARBA00023033"/>
    </source>
</evidence>
<dbReference type="EMBL" id="UINC01072891">
    <property type="protein sequence ID" value="SVC08854.1"/>
    <property type="molecule type" value="Genomic_DNA"/>
</dbReference>
<evidence type="ECO:0000256" key="4">
    <source>
        <dbReference type="ARBA" id="ARBA00023002"/>
    </source>
</evidence>
<feature type="non-terminal residue" evidence="8">
    <location>
        <position position="222"/>
    </location>
</feature>
<dbReference type="InterPro" id="IPR036329">
    <property type="entry name" value="Aro-AA_hydroxylase_C_sf"/>
</dbReference>
<reference evidence="8" key="1">
    <citation type="submission" date="2018-05" db="EMBL/GenBank/DDBJ databases">
        <authorList>
            <person name="Lanie J.A."/>
            <person name="Ng W.-L."/>
            <person name="Kazmierczak K.M."/>
            <person name="Andrzejewski T.M."/>
            <person name="Davidsen T.M."/>
            <person name="Wayne K.J."/>
            <person name="Tettelin H."/>
            <person name="Glass J.I."/>
            <person name="Rusch D."/>
            <person name="Podicherti R."/>
            <person name="Tsui H.-C.T."/>
            <person name="Winkler M.E."/>
        </authorList>
    </citation>
    <scope>NUCLEOTIDE SEQUENCE</scope>
</reference>
<evidence type="ECO:0000256" key="1">
    <source>
        <dbReference type="ARBA" id="ARBA00001954"/>
    </source>
</evidence>